<name>A0ACC2ZTI5_9EURO</name>
<dbReference type="EMBL" id="JAPDRQ010000294">
    <property type="protein sequence ID" value="KAJ9650959.1"/>
    <property type="molecule type" value="Genomic_DNA"/>
</dbReference>
<gene>
    <name evidence="1" type="ORF">H2198_009753</name>
</gene>
<accession>A0ACC2ZTI5</accession>
<proteinExistence type="predicted"/>
<dbReference type="Proteomes" id="UP001172386">
    <property type="component" value="Unassembled WGS sequence"/>
</dbReference>
<evidence type="ECO:0000313" key="2">
    <source>
        <dbReference type="Proteomes" id="UP001172386"/>
    </source>
</evidence>
<reference evidence="1" key="1">
    <citation type="submission" date="2022-10" db="EMBL/GenBank/DDBJ databases">
        <title>Culturing micro-colonial fungi from biological soil crusts in the Mojave desert and describing Neophaeococcomyces mojavensis, and introducing the new genera and species Taxawa tesnikishii.</title>
        <authorList>
            <person name="Kurbessoian T."/>
            <person name="Stajich J.E."/>
        </authorList>
    </citation>
    <scope>NUCLEOTIDE SEQUENCE</scope>
    <source>
        <strain evidence="1">JES_112</strain>
    </source>
</reference>
<keyword evidence="2" id="KW-1185">Reference proteome</keyword>
<organism evidence="1 2">
    <name type="scientific">Neophaeococcomyces mojaviensis</name>
    <dbReference type="NCBI Taxonomy" id="3383035"/>
    <lineage>
        <taxon>Eukaryota</taxon>
        <taxon>Fungi</taxon>
        <taxon>Dikarya</taxon>
        <taxon>Ascomycota</taxon>
        <taxon>Pezizomycotina</taxon>
        <taxon>Eurotiomycetes</taxon>
        <taxon>Chaetothyriomycetidae</taxon>
        <taxon>Chaetothyriales</taxon>
        <taxon>Chaetothyriales incertae sedis</taxon>
        <taxon>Neophaeococcomyces</taxon>
    </lineage>
</organism>
<sequence>MADTASLRDSLPTTSAATTIVPGQPHEQLQIEAESTPDEEIQYPTGVKLWLNLASMVMVSFLHGLDLTIVAVAVPSLTNQFKTFENIGWYSAVYGLLLSATCFFFGKLYTLFDLKRLYITGVVVFEAGSLLCTVAPSSKVFILGRAVAGFGAAAISSGAGTIVPRCFPNEKRALMVGFLGFAQSFGLVGAPIIGGALVDAFTWRACFGINLPLGAIAILITAYGLEDPSPNPNLLLPLREKIKRLDLVGTALVVPSTVCLLMGLQWGGIKYGWSDWRIILLFVVFAVMVAGFGYVQHQQQEKALLPPRILKNRTVLASALFCACCNATLAVTEYYISIYFQGVRGYPATKSGLLGLPMLVGLAVALMFAALAVTWIGYYTPFMFATSILAPIAAGLLTTLDLDDSPVKVASLLGFLGIAIGLGIQSPITATMTVLSPQEVSIGMGVVTFATGLGSSLFVAASSSLFQRRLNVEITKYAPGTNVTVFTTHGLSDIRKSIGPDRLRNVLLGYDQAVVQTLYLPLGLTLLTIVGSVFTEVRSVKKKQA</sequence>
<protein>
    <submittedName>
        <fullName evidence="1">Uncharacterized protein</fullName>
    </submittedName>
</protein>
<evidence type="ECO:0000313" key="1">
    <source>
        <dbReference type="EMBL" id="KAJ9650959.1"/>
    </source>
</evidence>
<comment type="caution">
    <text evidence="1">The sequence shown here is derived from an EMBL/GenBank/DDBJ whole genome shotgun (WGS) entry which is preliminary data.</text>
</comment>